<gene>
    <name evidence="2" type="ORF">VIBNI_A0454</name>
</gene>
<sequence>MDKVLSRTLISSAILGSSLALTGCGSGSDNSVDSTTGPKQSVAGVVSDPAIANAKVTLFNQSGVALATATTNQVGRFTLEFDGSLNPNDLYLSATEGKDTQTGLSFKGIKLSAPIKAFADNSKLVVSPLTTLLGSTLEAGELQSLINKLGNTELLLDPASKSELQKLAFKITLLLKSGVPYSQIVAGLDEVSGLSLSDLDVILKDREATKHKLESVYQGIETANSELVTTFIKANIRSTILDIAKIVIDPTSPLPEVVERNITALVEHFLSLAVANSRVTLQPEEILASVTHGSALNIESLSQDSFDVTQFPYIGLSTDTSASDNLSLMYYTVPNSVTNNKQLIVHNTDTNTQSVLKTNAITGNRAFIFNGERQGGKTVLHSRAYGLVLDPDTHQETRTGKDYMGNDYEYQFSFDNALLGYDVNKPSVEWTVFDSSMIPAAITDRVNVVGKSFRVVDNLNDKFNSYVQVTAFESLADPLRGELSKDKLHAELTVRLSDGKATTGRPLTILTNDQGKTDKVLISHEAPHTASTYPSGHDDRRYLKMCDTHLENCRPIADGDFYHTATNNTHVYFTKHGSNKFYALDKVTETFTEVTGATYPAEFDSEHHLISSDGHGAGVILNNFTALSGITTRLQQGDNAFAAINYDLDIDTPIDTIFKGTPYAMALNMHKNGQVVKFTGTEAVKLFDTGDGIDQGNNSYGEAIGGHINLITAEHGRVYLEIASYDGIPGGGSCTPDRGFGCFNLDYGYVFDSSNGSKAMDGLLASKRNIKYFVARRLPPFSINGVLYVNILKQPGGWGVGHQYTLYGFNTETQKKVSETVGRSYFTLSARYDDGRIEGQVLAWDAVTGELKNLTTDTVIDTNIAVHAPGSPVQSVLGAGSGLPIAGLGTAFGLRVDPGRHQWFMVAGQADNPGSVDTIDQLPFASWLYY</sequence>
<dbReference type="PROSITE" id="PS51257">
    <property type="entry name" value="PROKAR_LIPOPROTEIN"/>
    <property type="match status" value="1"/>
</dbReference>
<dbReference type="Proteomes" id="UP000016895">
    <property type="component" value="Chromosome 1"/>
</dbReference>
<evidence type="ECO:0000313" key="3">
    <source>
        <dbReference type="Proteomes" id="UP000016895"/>
    </source>
</evidence>
<keyword evidence="3" id="KW-1185">Reference proteome</keyword>
<dbReference type="EMBL" id="FO203526">
    <property type="protein sequence ID" value="CCO56645.1"/>
    <property type="molecule type" value="Genomic_DNA"/>
</dbReference>
<evidence type="ECO:0008006" key="4">
    <source>
        <dbReference type="Google" id="ProtNLM"/>
    </source>
</evidence>
<feature type="signal peptide" evidence="1">
    <location>
        <begin position="1"/>
        <end position="22"/>
    </location>
</feature>
<dbReference type="OrthoDB" id="9901295at2"/>
<dbReference type="RefSeq" id="WP_022549770.1">
    <property type="nucleotide sequence ID" value="NC_022528.1"/>
</dbReference>
<feature type="chain" id="PRO_5004650864" description="Lipoprotein" evidence="1">
    <location>
        <begin position="23"/>
        <end position="930"/>
    </location>
</feature>
<reference evidence="2 3" key="1">
    <citation type="journal article" date="2013" name="ISME J.">
        <title>Comparative genomics of pathogenic lineages of Vibrio nigripulchritudo identifies virulence-associated traits.</title>
        <authorList>
            <person name="Goudenege D."/>
            <person name="Labreuche Y."/>
            <person name="Krin E."/>
            <person name="Ansquer D."/>
            <person name="Mangenot S."/>
            <person name="Calteau A."/>
            <person name="Medigue C."/>
            <person name="Mazel D."/>
            <person name="Polz M.F."/>
            <person name="Le Roux F."/>
        </authorList>
    </citation>
    <scope>NUCLEOTIDE SEQUENCE [LARGE SCALE GENOMIC DNA]</scope>
    <source>
        <strain evidence="3">SnF1</strain>
    </source>
</reference>
<keyword evidence="1" id="KW-0732">Signal</keyword>
<dbReference type="KEGG" id="vni:VIBNI_A0454"/>
<name>U4JUV9_9VIBR</name>
<dbReference type="STRING" id="28173.VIBNI_A0454"/>
<proteinExistence type="predicted"/>
<evidence type="ECO:0000313" key="2">
    <source>
        <dbReference type="EMBL" id="CCO56645.1"/>
    </source>
</evidence>
<accession>U4JUV9</accession>
<organism evidence="2 3">
    <name type="scientific">Vibrio nigripulchritudo</name>
    <dbReference type="NCBI Taxonomy" id="28173"/>
    <lineage>
        <taxon>Bacteria</taxon>
        <taxon>Pseudomonadati</taxon>
        <taxon>Pseudomonadota</taxon>
        <taxon>Gammaproteobacteria</taxon>
        <taxon>Vibrionales</taxon>
        <taxon>Vibrionaceae</taxon>
        <taxon>Vibrio</taxon>
    </lineage>
</organism>
<evidence type="ECO:0000256" key="1">
    <source>
        <dbReference type="SAM" id="SignalP"/>
    </source>
</evidence>
<dbReference type="AlphaFoldDB" id="U4JUV9"/>
<protein>
    <recommendedName>
        <fullName evidence="4">Lipoprotein</fullName>
    </recommendedName>
</protein>
<dbReference type="PATRIC" id="fig|1260221.3.peg.429"/>